<evidence type="ECO:0008006" key="4">
    <source>
        <dbReference type="Google" id="ProtNLM"/>
    </source>
</evidence>
<keyword evidence="1" id="KW-0812">Transmembrane</keyword>
<feature type="transmembrane region" description="Helical" evidence="1">
    <location>
        <begin position="367"/>
        <end position="386"/>
    </location>
</feature>
<dbReference type="RefSeq" id="WP_344105441.1">
    <property type="nucleotide sequence ID" value="NZ_BAAANL010000008.1"/>
</dbReference>
<feature type="transmembrane region" description="Helical" evidence="1">
    <location>
        <begin position="311"/>
        <end position="329"/>
    </location>
</feature>
<evidence type="ECO:0000313" key="3">
    <source>
        <dbReference type="Proteomes" id="UP001501094"/>
    </source>
</evidence>
<gene>
    <name evidence="2" type="ORF">GCM10009751_34990</name>
</gene>
<feature type="transmembrane region" description="Helical" evidence="1">
    <location>
        <begin position="222"/>
        <end position="243"/>
    </location>
</feature>
<protein>
    <recommendedName>
        <fullName evidence="4">ABC transporter permease</fullName>
    </recommendedName>
</protein>
<keyword evidence="1" id="KW-1133">Transmembrane helix</keyword>
<name>A0ABN2NJY1_9MICO</name>
<evidence type="ECO:0000256" key="1">
    <source>
        <dbReference type="SAM" id="Phobius"/>
    </source>
</evidence>
<comment type="caution">
    <text evidence="2">The sequence shown here is derived from an EMBL/GenBank/DDBJ whole genome shotgun (WGS) entry which is preliminary data.</text>
</comment>
<feature type="transmembrane region" description="Helical" evidence="1">
    <location>
        <begin position="281"/>
        <end position="304"/>
    </location>
</feature>
<organism evidence="2 3">
    <name type="scientific">Myceligenerans crystallogenes</name>
    <dbReference type="NCBI Taxonomy" id="316335"/>
    <lineage>
        <taxon>Bacteria</taxon>
        <taxon>Bacillati</taxon>
        <taxon>Actinomycetota</taxon>
        <taxon>Actinomycetes</taxon>
        <taxon>Micrococcales</taxon>
        <taxon>Promicromonosporaceae</taxon>
        <taxon>Myceligenerans</taxon>
    </lineage>
</organism>
<proteinExistence type="predicted"/>
<evidence type="ECO:0000313" key="2">
    <source>
        <dbReference type="EMBL" id="GAA1872634.1"/>
    </source>
</evidence>
<dbReference type="EMBL" id="BAAANL010000008">
    <property type="protein sequence ID" value="GAA1872634.1"/>
    <property type="molecule type" value="Genomic_DNA"/>
</dbReference>
<feature type="transmembrane region" description="Helical" evidence="1">
    <location>
        <begin position="21"/>
        <end position="41"/>
    </location>
</feature>
<dbReference type="Proteomes" id="UP001501094">
    <property type="component" value="Unassembled WGS sequence"/>
</dbReference>
<accession>A0ABN2NJY1</accession>
<sequence length="394" mass="40001">MSEEPRGGTRAPAPRTPAGRLIATALGLSLVLTLVVLAFTWPAMTSEAEDLPVAITGPADAVDAVAGRLAEARPGTIELIEVGDRDAAVESVETRETYGAIVLGDASAGEAPEVLTSSAANGATNQLMNALAQQLQTAVTEQATAATSERMTAAQSEAAETVRQTVEDAVAAALRAAAQGERPGATAAGAAPAAPEPVDVEIPRVKVTDVVPLSDDDPNGSGFTAALFPTLLGGMVGGIGISTAVRGAMRRVSAVILYSALGGGILTAILQGWFGVLQGDWWWTLGAMSLSIAAIAAPITGFVAIFGRAGIAAGPVLMMLIGNPISGATTPKEFLPWHWGEIGQWFPPGASGTLLRDLSYFPAADAANAWIALGAWVAGGIVLSLVGHARATAR</sequence>
<feature type="transmembrane region" description="Helical" evidence="1">
    <location>
        <begin position="255"/>
        <end position="275"/>
    </location>
</feature>
<keyword evidence="3" id="KW-1185">Reference proteome</keyword>
<reference evidence="2 3" key="1">
    <citation type="journal article" date="2019" name="Int. J. Syst. Evol. Microbiol.">
        <title>The Global Catalogue of Microorganisms (GCM) 10K type strain sequencing project: providing services to taxonomists for standard genome sequencing and annotation.</title>
        <authorList>
            <consortium name="The Broad Institute Genomics Platform"/>
            <consortium name="The Broad Institute Genome Sequencing Center for Infectious Disease"/>
            <person name="Wu L."/>
            <person name="Ma J."/>
        </authorList>
    </citation>
    <scope>NUCLEOTIDE SEQUENCE [LARGE SCALE GENOMIC DNA]</scope>
    <source>
        <strain evidence="2 3">JCM 14326</strain>
    </source>
</reference>
<keyword evidence="1" id="KW-0472">Membrane</keyword>